<gene>
    <name evidence="1" type="ORF">B7Z70_13795</name>
</gene>
<sequence>MQIEPEALHREIVKEIAGTLGFTEKNVPTQINEGQASIVLDVKSATLCNWRCTGRYNLPFIKTGRLVRYRVTDLAVWIAKRRTGAEG</sequence>
<evidence type="ECO:0000313" key="1">
    <source>
        <dbReference type="EMBL" id="OYV73109.1"/>
    </source>
</evidence>
<name>A0A257SIZ9_9PROT</name>
<dbReference type="SUPFAM" id="SSF46955">
    <property type="entry name" value="Putative DNA-binding domain"/>
    <property type="match status" value="1"/>
</dbReference>
<dbReference type="Proteomes" id="UP000216779">
    <property type="component" value="Unassembled WGS sequence"/>
</dbReference>
<organism evidence="1 2">
    <name type="scientific">Acidithiobacillus ferrivorans</name>
    <dbReference type="NCBI Taxonomy" id="160808"/>
    <lineage>
        <taxon>Bacteria</taxon>
        <taxon>Pseudomonadati</taxon>
        <taxon>Pseudomonadota</taxon>
        <taxon>Acidithiobacillia</taxon>
        <taxon>Acidithiobacillales</taxon>
        <taxon>Acidithiobacillaceae</taxon>
        <taxon>Acidithiobacillus</taxon>
    </lineage>
</organism>
<proteinExistence type="predicted"/>
<dbReference type="InterPro" id="IPR009061">
    <property type="entry name" value="DNA-bd_dom_put_sf"/>
</dbReference>
<evidence type="ECO:0000313" key="2">
    <source>
        <dbReference type="Proteomes" id="UP000216779"/>
    </source>
</evidence>
<reference evidence="1 2" key="1">
    <citation type="submission" date="2017-03" db="EMBL/GenBank/DDBJ databases">
        <title>Lifting the veil on microbial sulfur biogeochemistry in mining wastewaters.</title>
        <authorList>
            <person name="Kantor R.S."/>
            <person name="Colenbrander Nelson T."/>
            <person name="Marshall S."/>
            <person name="Bennett D."/>
            <person name="Apte S."/>
            <person name="Camacho D."/>
            <person name="Thomas B.C."/>
            <person name="Warren L.A."/>
            <person name="Banfield J.F."/>
        </authorList>
    </citation>
    <scope>NUCLEOTIDE SEQUENCE [LARGE SCALE GENOMIC DNA]</scope>
    <source>
        <strain evidence="1">21-59-9</strain>
    </source>
</reference>
<dbReference type="EMBL" id="NCBC01000749">
    <property type="protein sequence ID" value="OYV73109.1"/>
    <property type="molecule type" value="Genomic_DNA"/>
</dbReference>
<protein>
    <submittedName>
        <fullName evidence="1">DNA-binding protein</fullName>
    </submittedName>
</protein>
<accession>A0A257SIZ9</accession>
<dbReference type="GO" id="GO:0003677">
    <property type="term" value="F:DNA binding"/>
    <property type="evidence" value="ECO:0007669"/>
    <property type="project" value="UniProtKB-KW"/>
</dbReference>
<comment type="caution">
    <text evidence="1">The sequence shown here is derived from an EMBL/GenBank/DDBJ whole genome shotgun (WGS) entry which is preliminary data.</text>
</comment>
<keyword evidence="1" id="KW-0238">DNA-binding</keyword>
<dbReference type="AlphaFoldDB" id="A0A257SIZ9"/>